<accession>A0ABW3HVV5</accession>
<dbReference type="InterPro" id="IPR050194">
    <property type="entry name" value="Glycosyltransferase_grp1"/>
</dbReference>
<reference evidence="4" key="1">
    <citation type="journal article" date="2019" name="Int. J. Syst. Evol. Microbiol.">
        <title>The Global Catalogue of Microorganisms (GCM) 10K type strain sequencing project: providing services to taxonomists for standard genome sequencing and annotation.</title>
        <authorList>
            <consortium name="The Broad Institute Genomics Platform"/>
            <consortium name="The Broad Institute Genome Sequencing Center for Infectious Disease"/>
            <person name="Wu L."/>
            <person name="Ma J."/>
        </authorList>
    </citation>
    <scope>NUCLEOTIDE SEQUENCE [LARGE SCALE GENOMIC DNA]</scope>
    <source>
        <strain evidence="4">CCUG 59129</strain>
    </source>
</reference>
<name>A0ABW3HVV5_9BACL</name>
<evidence type="ECO:0000313" key="3">
    <source>
        <dbReference type="EMBL" id="MFD0961662.1"/>
    </source>
</evidence>
<protein>
    <submittedName>
        <fullName evidence="3">Glycosyltransferase family 1 protein</fullName>
    </submittedName>
</protein>
<dbReference type="RefSeq" id="WP_377567451.1">
    <property type="nucleotide sequence ID" value="NZ_JBHTJZ010000062.1"/>
</dbReference>
<proteinExistence type="predicted"/>
<comment type="caution">
    <text evidence="3">The sequence shown here is derived from an EMBL/GenBank/DDBJ whole genome shotgun (WGS) entry which is preliminary data.</text>
</comment>
<dbReference type="Proteomes" id="UP001596989">
    <property type="component" value="Unassembled WGS sequence"/>
</dbReference>
<dbReference type="Pfam" id="PF00534">
    <property type="entry name" value="Glycos_transf_1"/>
    <property type="match status" value="1"/>
</dbReference>
<evidence type="ECO:0000313" key="4">
    <source>
        <dbReference type="Proteomes" id="UP001596989"/>
    </source>
</evidence>
<keyword evidence="4" id="KW-1185">Reference proteome</keyword>
<gene>
    <name evidence="3" type="ORF">ACFQ2I_20140</name>
</gene>
<sequence>MPNPIRILQVFAEMNRGGAETMIMNLYRNMDRSKIQFDFIVHTEDKCAFDDEIYKLGGKIFRVPAYKGTNHSLYLKSWHFYFKKHPEYKIIHGHVRSTASIYLRTAKKYGLITIAHSHSTSSGNGLSAIAKNILQYPIRHVADYFFACTKTAGEWLFGKRICKKENFNILKNAIDAKRFVYNNVVRNRVRNELRVEDKFVIGHVGRFHYSKNHQFLIDIFKNVHEKDENAILLLVGEGELQDTIRMRVCNLGLDNNVIFTGVRSDIPELFQAMDMFVFPSVYEGLGIVLIEAQASGLSCVVADTIPKEALITGNVEQVSLSKSPDVWAKAIFQRVNRNRYDRTNTYAEIKNSGYDIEDSYKWLQEFYLGLVE</sequence>
<evidence type="ECO:0000259" key="2">
    <source>
        <dbReference type="Pfam" id="PF13439"/>
    </source>
</evidence>
<feature type="domain" description="Glycosyl transferase family 1" evidence="1">
    <location>
        <begin position="191"/>
        <end position="331"/>
    </location>
</feature>
<evidence type="ECO:0000259" key="1">
    <source>
        <dbReference type="Pfam" id="PF00534"/>
    </source>
</evidence>
<dbReference type="SUPFAM" id="SSF53756">
    <property type="entry name" value="UDP-Glycosyltransferase/glycogen phosphorylase"/>
    <property type="match status" value="1"/>
</dbReference>
<feature type="domain" description="Glycosyltransferase subfamily 4-like N-terminal" evidence="2">
    <location>
        <begin position="17"/>
        <end position="178"/>
    </location>
</feature>
<dbReference type="Pfam" id="PF13439">
    <property type="entry name" value="Glyco_transf_4"/>
    <property type="match status" value="1"/>
</dbReference>
<dbReference type="Gene3D" id="3.40.50.2000">
    <property type="entry name" value="Glycogen Phosphorylase B"/>
    <property type="match status" value="2"/>
</dbReference>
<dbReference type="InterPro" id="IPR001296">
    <property type="entry name" value="Glyco_trans_1"/>
</dbReference>
<dbReference type="PANTHER" id="PTHR45947">
    <property type="entry name" value="SULFOQUINOVOSYL TRANSFERASE SQD2"/>
    <property type="match status" value="1"/>
</dbReference>
<organism evidence="3 4">
    <name type="scientific">Paenibacillus chungangensis</name>
    <dbReference type="NCBI Taxonomy" id="696535"/>
    <lineage>
        <taxon>Bacteria</taxon>
        <taxon>Bacillati</taxon>
        <taxon>Bacillota</taxon>
        <taxon>Bacilli</taxon>
        <taxon>Bacillales</taxon>
        <taxon>Paenibacillaceae</taxon>
        <taxon>Paenibacillus</taxon>
    </lineage>
</organism>
<dbReference type="InterPro" id="IPR028098">
    <property type="entry name" value="Glyco_trans_4-like_N"/>
</dbReference>
<dbReference type="CDD" id="cd03812">
    <property type="entry name" value="GT4_CapH-like"/>
    <property type="match status" value="1"/>
</dbReference>
<dbReference type="EMBL" id="JBHTJZ010000062">
    <property type="protein sequence ID" value="MFD0961662.1"/>
    <property type="molecule type" value="Genomic_DNA"/>
</dbReference>
<dbReference type="PANTHER" id="PTHR45947:SF3">
    <property type="entry name" value="SULFOQUINOVOSYL TRANSFERASE SQD2"/>
    <property type="match status" value="1"/>
</dbReference>